<dbReference type="EMBL" id="JACBFH010000001">
    <property type="protein sequence ID" value="NYY90941.1"/>
    <property type="molecule type" value="Genomic_DNA"/>
</dbReference>
<evidence type="ECO:0000313" key="8">
    <source>
        <dbReference type="Proteomes" id="UP000564836"/>
    </source>
</evidence>
<dbReference type="GO" id="GO:0016787">
    <property type="term" value="F:hydrolase activity"/>
    <property type="evidence" value="ECO:0007669"/>
    <property type="project" value="UniProtKB-KW"/>
</dbReference>
<evidence type="ECO:0000256" key="4">
    <source>
        <dbReference type="ARBA" id="ARBA00022741"/>
    </source>
</evidence>
<dbReference type="Pfam" id="PF01934">
    <property type="entry name" value="HepT-like"/>
    <property type="match status" value="1"/>
</dbReference>
<keyword evidence="3" id="KW-0540">Nuclease</keyword>
<evidence type="ECO:0000256" key="5">
    <source>
        <dbReference type="ARBA" id="ARBA00022801"/>
    </source>
</evidence>
<accession>A0A7Z0QBS8</accession>
<dbReference type="PANTHER" id="PTHR34139">
    <property type="entry name" value="UPF0331 PROTEIN MJ0127"/>
    <property type="match status" value="1"/>
</dbReference>
<gene>
    <name evidence="7" type="ORF">G6321_00046800</name>
    <name evidence="6" type="ORF">G6321_21590</name>
</gene>
<dbReference type="GO" id="GO:0110001">
    <property type="term" value="C:toxin-antitoxin complex"/>
    <property type="evidence" value="ECO:0007669"/>
    <property type="project" value="InterPro"/>
</dbReference>
<evidence type="ECO:0000256" key="3">
    <source>
        <dbReference type="ARBA" id="ARBA00022722"/>
    </source>
</evidence>
<dbReference type="GO" id="GO:0004540">
    <property type="term" value="F:RNA nuclease activity"/>
    <property type="evidence" value="ECO:0007669"/>
    <property type="project" value="InterPro"/>
</dbReference>
<keyword evidence="5" id="KW-0378">Hydrolase</keyword>
<evidence type="ECO:0000313" key="6">
    <source>
        <dbReference type="EMBL" id="NYY90941.1"/>
    </source>
</evidence>
<keyword evidence="1" id="KW-0597">Phosphoprotein</keyword>
<evidence type="ECO:0000256" key="1">
    <source>
        <dbReference type="ARBA" id="ARBA00022553"/>
    </source>
</evidence>
<dbReference type="InterPro" id="IPR051813">
    <property type="entry name" value="HepT_RNase_toxin"/>
</dbReference>
<dbReference type="RefSeq" id="WP_166348264.1">
    <property type="nucleotide sequence ID" value="NZ_CP088280.1"/>
</dbReference>
<keyword evidence="4" id="KW-0547">Nucleotide-binding</keyword>
<dbReference type="InterPro" id="IPR008201">
    <property type="entry name" value="HepT-like"/>
</dbReference>
<dbReference type="PANTHER" id="PTHR34139:SF1">
    <property type="entry name" value="RNASE MJ1380-RELATED"/>
    <property type="match status" value="1"/>
</dbReference>
<sequence>MPSDRIDGTLRDILHHIDLATEFAGDLDRETFSADLRTIYAVTRCLEIISEASRRVPEELKASHPAIAWKQMAAAGNVYRHNYEDVAAHLVWETVQRALPPLKAVVQDEIARLQG</sequence>
<reference evidence="7 8" key="1">
    <citation type="journal article" date="2017" name="Syst. Appl. Microbiol.">
        <title>Soybeans inoculated with root zone soils of Canadian native legumes harbour diverse and novel Bradyrhizobium spp. that possess agricultural potential.</title>
        <authorList>
            <person name="Bromfield E.S.P."/>
            <person name="Cloutier S."/>
            <person name="Tambong J.T."/>
            <person name="Tran Thi T.V."/>
        </authorList>
    </citation>
    <scope>NUCLEOTIDE SEQUENCE [LARGE SCALE GENOMIC DNA]</scope>
    <source>
        <strain evidence="7 8">323S2</strain>
    </source>
</reference>
<name>A0A7Z0QBS8_9BRAD</name>
<keyword evidence="2" id="KW-1277">Toxin-antitoxin system</keyword>
<evidence type="ECO:0000256" key="2">
    <source>
        <dbReference type="ARBA" id="ARBA00022649"/>
    </source>
</evidence>
<organism evidence="6">
    <name type="scientific">Bradyrhizobium barranii subsp. barranii</name>
    <dbReference type="NCBI Taxonomy" id="2823807"/>
    <lineage>
        <taxon>Bacteria</taxon>
        <taxon>Pseudomonadati</taxon>
        <taxon>Pseudomonadota</taxon>
        <taxon>Alphaproteobacteria</taxon>
        <taxon>Hyphomicrobiales</taxon>
        <taxon>Nitrobacteraceae</taxon>
        <taxon>Bradyrhizobium</taxon>
        <taxon>Bradyrhizobium barranii</taxon>
    </lineage>
</organism>
<reference evidence="6" key="2">
    <citation type="submission" date="2020-06" db="EMBL/GenBank/DDBJ databases">
        <title>Whole Genome Sequence of Bradyrhizobium sp. Strain 323S2.</title>
        <authorList>
            <person name="Bromfield E.S.P."/>
        </authorList>
    </citation>
    <scope>NUCLEOTIDE SEQUENCE [LARGE SCALE GENOMIC DNA]</scope>
    <source>
        <strain evidence="6">323S2</strain>
    </source>
</reference>
<evidence type="ECO:0000313" key="7">
    <source>
        <dbReference type="EMBL" id="UGX93052.1"/>
    </source>
</evidence>
<protein>
    <submittedName>
        <fullName evidence="6">DUF86 domain-containing protein</fullName>
    </submittedName>
</protein>
<dbReference type="EMBL" id="CP088280">
    <property type="protein sequence ID" value="UGX93052.1"/>
    <property type="molecule type" value="Genomic_DNA"/>
</dbReference>
<proteinExistence type="predicted"/>
<dbReference type="AlphaFoldDB" id="A0A7Z0QBS8"/>
<reference evidence="7 8" key="3">
    <citation type="journal article" date="2022" name="Int. J. Syst. Evol. Microbiol.">
        <title>Strains of Bradyrhizobium barranii sp. nov. associated with legumes native to Canada are symbionts of soybeans and belong to different subspecies (subsp. barranii subsp. nov. and subsp. apii subsp. nov.) and symbiovars (sv. glycinearum and sv. septentrionale).</title>
        <authorList>
            <person name="Bromfield E.S.P."/>
            <person name="Cloutier S."/>
            <person name="Wasai-Hara S."/>
            <person name="Minamisawa K."/>
        </authorList>
    </citation>
    <scope>NUCLEOTIDE SEQUENCE [LARGE SCALE GENOMIC DNA]</scope>
    <source>
        <strain evidence="7 8">323S2</strain>
    </source>
</reference>
<dbReference type="Proteomes" id="UP000564836">
    <property type="component" value="Chromosome"/>
</dbReference>
<dbReference type="GO" id="GO:0000166">
    <property type="term" value="F:nucleotide binding"/>
    <property type="evidence" value="ECO:0007669"/>
    <property type="project" value="UniProtKB-KW"/>
</dbReference>